<dbReference type="PANTHER" id="PTHR12398">
    <property type="entry name" value="PROTEIN PHOSPHATASE INHIBITOR"/>
    <property type="match status" value="1"/>
</dbReference>
<dbReference type="Pfam" id="PF04979">
    <property type="entry name" value="IPP-2"/>
    <property type="match status" value="1"/>
</dbReference>
<feature type="region of interest" description="Disordered" evidence="2">
    <location>
        <begin position="167"/>
        <end position="239"/>
    </location>
</feature>
<feature type="compositionally biased region" description="Acidic residues" evidence="2">
    <location>
        <begin position="175"/>
        <end position="195"/>
    </location>
</feature>
<comment type="similarity">
    <text evidence="1">Belongs to the protein phosphatase inhibitor 2 family.</text>
</comment>
<reference evidence="3" key="1">
    <citation type="journal article" date="2020" name="Nat. Ecol. Evol.">
        <title>Deeply conserved synteny resolves early events in vertebrate evolution.</title>
        <authorList>
            <person name="Simakov O."/>
            <person name="Marletaz F."/>
            <person name="Yue J.X."/>
            <person name="O'Connell B."/>
            <person name="Jenkins J."/>
            <person name="Brandt A."/>
            <person name="Calef R."/>
            <person name="Tung C.H."/>
            <person name="Huang T.K."/>
            <person name="Schmutz J."/>
            <person name="Satoh N."/>
            <person name="Yu J.K."/>
            <person name="Putnam N.H."/>
            <person name="Green R.E."/>
            <person name="Rokhsar D.S."/>
        </authorList>
    </citation>
    <scope>NUCLEOTIDE SEQUENCE [LARGE SCALE GENOMIC DNA]</scope>
    <source>
        <strain evidence="3">S238N-H82</strain>
    </source>
</reference>
<feature type="compositionally biased region" description="Basic and acidic residues" evidence="2">
    <location>
        <begin position="143"/>
        <end position="155"/>
    </location>
</feature>
<accession>A0A9J7HIK6</accession>
<feature type="compositionally biased region" description="Acidic residues" evidence="2">
    <location>
        <begin position="95"/>
        <end position="105"/>
    </location>
</feature>
<evidence type="ECO:0000256" key="1">
    <source>
        <dbReference type="ARBA" id="ARBA00005472"/>
    </source>
</evidence>
<dbReference type="RefSeq" id="XP_035658604.1">
    <property type="nucleotide sequence ID" value="XM_035802711.1"/>
</dbReference>
<name>A0A9J7HIK6_BRAFL</name>
<dbReference type="GO" id="GO:0035556">
    <property type="term" value="P:intracellular signal transduction"/>
    <property type="evidence" value="ECO:0000318"/>
    <property type="project" value="GO_Central"/>
</dbReference>
<feature type="compositionally biased region" description="Acidic residues" evidence="2">
    <location>
        <begin position="126"/>
        <end position="142"/>
    </location>
</feature>
<evidence type="ECO:0000313" key="4">
    <source>
        <dbReference type="RefSeq" id="XP_035658604.1"/>
    </source>
</evidence>
<protein>
    <submittedName>
        <fullName evidence="4">Protein phosphatase inhibitor 2-like isoform X1</fullName>
    </submittedName>
</protein>
<evidence type="ECO:0000313" key="3">
    <source>
        <dbReference type="Proteomes" id="UP000001554"/>
    </source>
</evidence>
<keyword evidence="4" id="KW-0650">Protein phosphatase inhibitor</keyword>
<dbReference type="OrthoDB" id="551302at2759"/>
<dbReference type="KEGG" id="bfo:118403851"/>
<sequence>MAALHDPDKQPRRGILKKTSSKGSFDAPPEFRTPVPEAQPSQRRRRPPPLYIPKPRQTEGNIKWDEMNILATYHPPDKDYGHMKVEEPKTPYNYMDEEDGPDLDPDALSQKMMEGKKPKVVARLEEAEEEEEESEEEEENLTEEEKAKKDDFEEKRKQHYNEFYAVQLARKLMEEDSEEDSEEEKSEESPMEEQSESQHLEDERMELADNSRGSVVERDTNHSVLAEARKDDENVEILV</sequence>
<dbReference type="GO" id="GO:0009966">
    <property type="term" value="P:regulation of signal transduction"/>
    <property type="evidence" value="ECO:0007669"/>
    <property type="project" value="InterPro"/>
</dbReference>
<gene>
    <name evidence="4" type="primary">LOC118403851</name>
</gene>
<feature type="compositionally biased region" description="Basic and acidic residues" evidence="2">
    <location>
        <begin position="1"/>
        <end position="11"/>
    </location>
</feature>
<dbReference type="AlphaFoldDB" id="A0A9J7HIK6"/>
<dbReference type="InterPro" id="IPR007062">
    <property type="entry name" value="PPI-2"/>
</dbReference>
<organism evidence="3 4">
    <name type="scientific">Branchiostoma floridae</name>
    <name type="common">Florida lancelet</name>
    <name type="synonym">Amphioxus</name>
    <dbReference type="NCBI Taxonomy" id="7739"/>
    <lineage>
        <taxon>Eukaryota</taxon>
        <taxon>Metazoa</taxon>
        <taxon>Chordata</taxon>
        <taxon>Cephalochordata</taxon>
        <taxon>Leptocardii</taxon>
        <taxon>Amphioxiformes</taxon>
        <taxon>Branchiostomatidae</taxon>
        <taxon>Branchiostoma</taxon>
    </lineage>
</organism>
<feature type="region of interest" description="Disordered" evidence="2">
    <location>
        <begin position="91"/>
        <end position="155"/>
    </location>
</feature>
<evidence type="ECO:0000256" key="2">
    <source>
        <dbReference type="SAM" id="MobiDB-lite"/>
    </source>
</evidence>
<reference evidence="4" key="2">
    <citation type="submission" date="2025-08" db="UniProtKB">
        <authorList>
            <consortium name="RefSeq"/>
        </authorList>
    </citation>
    <scope>IDENTIFICATION</scope>
    <source>
        <strain evidence="4">S238N-H82</strain>
        <tissue evidence="4">Testes</tissue>
    </source>
</reference>
<proteinExistence type="inferred from homology"/>
<dbReference type="Proteomes" id="UP000001554">
    <property type="component" value="Chromosome 16"/>
</dbReference>
<feature type="compositionally biased region" description="Basic and acidic residues" evidence="2">
    <location>
        <begin position="196"/>
        <end position="232"/>
    </location>
</feature>
<dbReference type="GeneID" id="118403851"/>
<dbReference type="OMA" id="GHYREWH"/>
<dbReference type="PANTHER" id="PTHR12398:SF20">
    <property type="entry name" value="PROTEIN PHOSPHATASE 1 REGULATORY INHIBITOR SUBUNIT 2"/>
    <property type="match status" value="1"/>
</dbReference>
<feature type="region of interest" description="Disordered" evidence="2">
    <location>
        <begin position="1"/>
        <end position="63"/>
    </location>
</feature>
<dbReference type="GO" id="GO:0004864">
    <property type="term" value="F:protein phosphatase inhibitor activity"/>
    <property type="evidence" value="ECO:0000318"/>
    <property type="project" value="GO_Central"/>
</dbReference>
<keyword evidence="3" id="KW-1185">Reference proteome</keyword>
<dbReference type="Gene3D" id="6.10.250.1050">
    <property type="match status" value="2"/>
</dbReference>
<feature type="compositionally biased region" description="Basic and acidic residues" evidence="2">
    <location>
        <begin position="113"/>
        <end position="125"/>
    </location>
</feature>